<dbReference type="InterPro" id="IPR036890">
    <property type="entry name" value="HATPase_C_sf"/>
</dbReference>
<dbReference type="SUPFAM" id="SSF47384">
    <property type="entry name" value="Homodimeric domain of signal transducing histidine kinase"/>
    <property type="match status" value="1"/>
</dbReference>
<dbReference type="Pfam" id="PF08447">
    <property type="entry name" value="PAS_3"/>
    <property type="match status" value="1"/>
</dbReference>
<dbReference type="GO" id="GO:0000155">
    <property type="term" value="F:phosphorelay sensor kinase activity"/>
    <property type="evidence" value="ECO:0007669"/>
    <property type="project" value="InterPro"/>
</dbReference>
<keyword evidence="4" id="KW-0808">Transferase</keyword>
<comment type="caution">
    <text evidence="10">The sequence shown here is derived from an EMBL/GenBank/DDBJ whole genome shotgun (WGS) entry which is preliminary data.</text>
</comment>
<dbReference type="EMBL" id="SNSC02000018">
    <property type="protein sequence ID" value="TID16312.1"/>
    <property type="molecule type" value="Genomic_DNA"/>
</dbReference>
<dbReference type="Gene3D" id="3.40.50.2300">
    <property type="match status" value="1"/>
</dbReference>
<dbReference type="EC" id="2.7.13.3" evidence="2"/>
<dbReference type="CDD" id="cd17546">
    <property type="entry name" value="REC_hyHK_CKI1_RcsC-like"/>
    <property type="match status" value="1"/>
</dbReference>
<evidence type="ECO:0000256" key="6">
    <source>
        <dbReference type="PROSITE-ProRule" id="PRU00169"/>
    </source>
</evidence>
<dbReference type="InterPro" id="IPR003661">
    <property type="entry name" value="HisK_dim/P_dom"/>
</dbReference>
<dbReference type="AlphaFoldDB" id="A0A4Z1NSN3"/>
<dbReference type="SUPFAM" id="SSF55785">
    <property type="entry name" value="PYP-like sensor domain (PAS domain)"/>
    <property type="match status" value="1"/>
</dbReference>
<name>A0A4Z1NSN3_9PEZI</name>
<dbReference type="InterPro" id="IPR000014">
    <property type="entry name" value="PAS"/>
</dbReference>
<evidence type="ECO:0000256" key="5">
    <source>
        <dbReference type="ARBA" id="ARBA00022777"/>
    </source>
</evidence>
<dbReference type="InterPro" id="IPR035965">
    <property type="entry name" value="PAS-like_dom_sf"/>
</dbReference>
<dbReference type="SUPFAM" id="SSF52172">
    <property type="entry name" value="CheY-like"/>
    <property type="match status" value="1"/>
</dbReference>
<dbReference type="InterPro" id="IPR004358">
    <property type="entry name" value="Sig_transdc_His_kin-like_C"/>
</dbReference>
<protein>
    <recommendedName>
        <fullName evidence="2">histidine kinase</fullName>
        <ecNumber evidence="2">2.7.13.3</ecNumber>
    </recommendedName>
</protein>
<evidence type="ECO:0000256" key="1">
    <source>
        <dbReference type="ARBA" id="ARBA00000085"/>
    </source>
</evidence>
<dbReference type="SMART" id="SM00388">
    <property type="entry name" value="HisKA"/>
    <property type="match status" value="1"/>
</dbReference>
<keyword evidence="5" id="KW-0418">Kinase</keyword>
<dbReference type="PANTHER" id="PTHR43047">
    <property type="entry name" value="TWO-COMPONENT HISTIDINE PROTEIN KINASE"/>
    <property type="match status" value="1"/>
</dbReference>
<sequence length="838" mass="93468">MVGQQVLFDGLGDSKIGLEGLPGYSDALWEKTSLGTPQDWPPSLRSFSVFINSLPNPAAIFWGNDLVLIYNDAWSNISNVPLRQGKAQNKNLCDQALSAIRTAMHGRTRRNLDGSLFLPGSSKNDVEYHALLSPIWDRADTLASGTVAQFFPRPSTSQRKEPEPLENIEGDVTAKRPSPTRRRTDEIPLDQHPFFQRFAAMLPTGLAILDHKAEAVFVNQQFYDLTTTPDSSKAFQSWPRTIHADDYERVMKAYKDAFKSGKQMECEFRCQGQNNPWRLLLLSPLGDDNLRQASLTQYGGFICAMVDISPQKAQELAQEKAAQEARNRKEQQERFIDMISHEIRNPLSACLHCAEDIIDTIDEGSTASEMGKSMVSVAPIKEAAETITLCVSHQKTLIDDILSFSKLDSSMLSLTPKSVQPKRQLADSLKMFQPELRKENMKFEYKVDYSYDHFHVDWVKADLVRISQVLVNLVTNSIKFMAKTKDREKIITVAVGASVIRPTSYPLDVVFFDADEIGYRIDGTNTSEWGNGEALYILCAVKDTGIGISTENQKKLFERFKQATPKTEEIYGGSGLGLNISRKLCQLHGGEIGVSAIEDEGSTFGFFFKVRRTEIPKGSTPPKNDRLMDTEIQDKMRNQHGDNAPIEIVQDGESQHDLNHPPMEHVAEAGVQKVKDPRWQHTADIAAKVDDETPGGEKRSSGRGPVEDNIINQRILRRKLESKSFKVITANNGREAVEAVHEAFASGSGASNQSEAFDIILMDQEMPVMDGNAATKAIRKMEAKGQVSHIPILGVTANVREEQKNDMISAGMDDVISKPYGIGEMVDRIRGMLIQREE</sequence>
<feature type="domain" description="Histidine kinase" evidence="8">
    <location>
        <begin position="338"/>
        <end position="612"/>
    </location>
</feature>
<dbReference type="Pfam" id="PF00072">
    <property type="entry name" value="Response_reg"/>
    <property type="match status" value="1"/>
</dbReference>
<dbReference type="PROSITE" id="PS50110">
    <property type="entry name" value="RESPONSE_REGULATORY"/>
    <property type="match status" value="1"/>
</dbReference>
<proteinExistence type="predicted"/>
<dbReference type="PROSITE" id="PS50109">
    <property type="entry name" value="HIS_KIN"/>
    <property type="match status" value="1"/>
</dbReference>
<dbReference type="Gene3D" id="1.10.287.130">
    <property type="match status" value="1"/>
</dbReference>
<keyword evidence="3 6" id="KW-0597">Phosphoprotein</keyword>
<dbReference type="Gene3D" id="3.30.565.10">
    <property type="entry name" value="Histidine kinase-like ATPase, C-terminal domain"/>
    <property type="match status" value="1"/>
</dbReference>
<dbReference type="GO" id="GO:0005886">
    <property type="term" value="C:plasma membrane"/>
    <property type="evidence" value="ECO:0007669"/>
    <property type="project" value="TreeGrafter"/>
</dbReference>
<evidence type="ECO:0000256" key="4">
    <source>
        <dbReference type="ARBA" id="ARBA00022679"/>
    </source>
</evidence>
<feature type="region of interest" description="Disordered" evidence="7">
    <location>
        <begin position="688"/>
        <end position="709"/>
    </location>
</feature>
<dbReference type="CDD" id="cd00082">
    <property type="entry name" value="HisKA"/>
    <property type="match status" value="1"/>
</dbReference>
<accession>A0A4Z1NSN3</accession>
<dbReference type="PANTHER" id="PTHR43047:SF66">
    <property type="entry name" value="HISKA"/>
    <property type="match status" value="1"/>
</dbReference>
<dbReference type="PRINTS" id="PR00344">
    <property type="entry name" value="BCTRLSENSOR"/>
</dbReference>
<dbReference type="InterPro" id="IPR005467">
    <property type="entry name" value="His_kinase_dom"/>
</dbReference>
<dbReference type="InterPro" id="IPR013655">
    <property type="entry name" value="PAS_fold_3"/>
</dbReference>
<evidence type="ECO:0000256" key="3">
    <source>
        <dbReference type="ARBA" id="ARBA00022553"/>
    </source>
</evidence>
<dbReference type="Pfam" id="PF02518">
    <property type="entry name" value="HATPase_c"/>
    <property type="match status" value="1"/>
</dbReference>
<organism evidence="10 11">
    <name type="scientific">Venturia nashicola</name>
    <dbReference type="NCBI Taxonomy" id="86259"/>
    <lineage>
        <taxon>Eukaryota</taxon>
        <taxon>Fungi</taxon>
        <taxon>Dikarya</taxon>
        <taxon>Ascomycota</taxon>
        <taxon>Pezizomycotina</taxon>
        <taxon>Dothideomycetes</taxon>
        <taxon>Pleosporomycetidae</taxon>
        <taxon>Venturiales</taxon>
        <taxon>Venturiaceae</taxon>
        <taxon>Venturia</taxon>
    </lineage>
</organism>
<gene>
    <name evidence="10" type="ORF">E6O75_ATG11430</name>
</gene>
<evidence type="ECO:0000256" key="2">
    <source>
        <dbReference type="ARBA" id="ARBA00012438"/>
    </source>
</evidence>
<dbReference type="CDD" id="cd00130">
    <property type="entry name" value="PAS"/>
    <property type="match status" value="1"/>
</dbReference>
<dbReference type="SMART" id="SM00387">
    <property type="entry name" value="HATPase_c"/>
    <property type="match status" value="1"/>
</dbReference>
<feature type="modified residue" description="4-aspartylphosphate" evidence="6">
    <location>
        <position position="763"/>
    </location>
</feature>
<dbReference type="Proteomes" id="UP000298493">
    <property type="component" value="Unassembled WGS sequence"/>
</dbReference>
<reference evidence="10 11" key="1">
    <citation type="submission" date="2019-04" db="EMBL/GenBank/DDBJ databases">
        <title>High contiguity whole genome sequence and gene annotation resource for two Venturia nashicola isolates.</title>
        <authorList>
            <person name="Prokchorchik M."/>
            <person name="Won K."/>
            <person name="Lee Y."/>
            <person name="Choi E.D."/>
            <person name="Segonzac C."/>
            <person name="Sohn K.H."/>
        </authorList>
    </citation>
    <scope>NUCLEOTIDE SEQUENCE [LARGE SCALE GENOMIC DNA]</scope>
    <source>
        <strain evidence="10 11">PRI2</strain>
    </source>
</reference>
<dbReference type="Pfam" id="PF00512">
    <property type="entry name" value="HisKA"/>
    <property type="match status" value="1"/>
</dbReference>
<evidence type="ECO:0000313" key="10">
    <source>
        <dbReference type="EMBL" id="TID16312.1"/>
    </source>
</evidence>
<feature type="region of interest" description="Disordered" evidence="7">
    <location>
        <begin position="152"/>
        <end position="185"/>
    </location>
</feature>
<dbReference type="SMART" id="SM00448">
    <property type="entry name" value="REC"/>
    <property type="match status" value="1"/>
</dbReference>
<evidence type="ECO:0000256" key="7">
    <source>
        <dbReference type="SAM" id="MobiDB-lite"/>
    </source>
</evidence>
<evidence type="ECO:0000259" key="9">
    <source>
        <dbReference type="PROSITE" id="PS50110"/>
    </source>
</evidence>
<dbReference type="STRING" id="86259.A0A4Z1NSN3"/>
<dbReference type="SUPFAM" id="SSF55874">
    <property type="entry name" value="ATPase domain of HSP90 chaperone/DNA topoisomerase II/histidine kinase"/>
    <property type="match status" value="1"/>
</dbReference>
<dbReference type="GO" id="GO:0009927">
    <property type="term" value="F:histidine phosphotransfer kinase activity"/>
    <property type="evidence" value="ECO:0007669"/>
    <property type="project" value="TreeGrafter"/>
</dbReference>
<dbReference type="InterPro" id="IPR001789">
    <property type="entry name" value="Sig_transdc_resp-reg_receiver"/>
</dbReference>
<feature type="compositionally biased region" description="Basic and acidic residues" evidence="7">
    <location>
        <begin position="688"/>
        <end position="700"/>
    </location>
</feature>
<dbReference type="InterPro" id="IPR011006">
    <property type="entry name" value="CheY-like_superfamily"/>
</dbReference>
<feature type="domain" description="Response regulatory" evidence="9">
    <location>
        <begin position="702"/>
        <end position="833"/>
    </location>
</feature>
<dbReference type="InterPro" id="IPR036097">
    <property type="entry name" value="HisK_dim/P_sf"/>
</dbReference>
<keyword evidence="11" id="KW-1185">Reference proteome</keyword>
<comment type="catalytic activity">
    <reaction evidence="1">
        <text>ATP + protein L-histidine = ADP + protein N-phospho-L-histidine.</text>
        <dbReference type="EC" id="2.7.13.3"/>
    </reaction>
</comment>
<dbReference type="InterPro" id="IPR003594">
    <property type="entry name" value="HATPase_dom"/>
</dbReference>
<evidence type="ECO:0000259" key="8">
    <source>
        <dbReference type="PROSITE" id="PS50109"/>
    </source>
</evidence>
<dbReference type="Gene3D" id="3.30.450.20">
    <property type="entry name" value="PAS domain"/>
    <property type="match status" value="1"/>
</dbReference>
<evidence type="ECO:0000313" key="11">
    <source>
        <dbReference type="Proteomes" id="UP000298493"/>
    </source>
</evidence>